<evidence type="ECO:0000256" key="5">
    <source>
        <dbReference type="ARBA" id="ARBA00023049"/>
    </source>
</evidence>
<dbReference type="Proteomes" id="UP000515126">
    <property type="component" value="Chromosome 10"/>
</dbReference>
<dbReference type="GO" id="GO:0005829">
    <property type="term" value="C:cytosol"/>
    <property type="evidence" value="ECO:0007669"/>
    <property type="project" value="Ensembl"/>
</dbReference>
<dbReference type="AlphaFoldDB" id="A0A6P5QCC1"/>
<dbReference type="GO" id="GO:0046872">
    <property type="term" value="F:metal ion binding"/>
    <property type="evidence" value="ECO:0007669"/>
    <property type="project" value="UniProtKB-KW"/>
</dbReference>
<keyword evidence="8" id="KW-1185">Reference proteome</keyword>
<gene>
    <name evidence="9" type="primary">Atp23</name>
</gene>
<keyword evidence="4 6" id="KW-0378">Hydrolase</keyword>
<dbReference type="GO" id="GO:0005886">
    <property type="term" value="C:plasma membrane"/>
    <property type="evidence" value="ECO:0007669"/>
    <property type="project" value="Ensembl"/>
</dbReference>
<keyword evidence="2 6" id="KW-0645">Protease</keyword>
<evidence type="ECO:0000256" key="6">
    <source>
        <dbReference type="RuleBase" id="RU364057"/>
    </source>
</evidence>
<organism evidence="8 9">
    <name type="scientific">Mus caroli</name>
    <name type="common">Ryukyu mouse</name>
    <name type="synonym">Ricefield mouse</name>
    <dbReference type="NCBI Taxonomy" id="10089"/>
    <lineage>
        <taxon>Eukaryota</taxon>
        <taxon>Metazoa</taxon>
        <taxon>Chordata</taxon>
        <taxon>Craniata</taxon>
        <taxon>Vertebrata</taxon>
        <taxon>Euteleostomi</taxon>
        <taxon>Mammalia</taxon>
        <taxon>Eutheria</taxon>
        <taxon>Euarchontoglires</taxon>
        <taxon>Glires</taxon>
        <taxon>Rodentia</taxon>
        <taxon>Myomorpha</taxon>
        <taxon>Muroidea</taxon>
        <taxon>Muridae</taxon>
        <taxon>Murinae</taxon>
        <taxon>Mus</taxon>
        <taxon>Mus</taxon>
    </lineage>
</organism>
<dbReference type="CTD" id="91419"/>
<comment type="similarity">
    <text evidence="1 6">Belongs to the peptidase M76 family.</text>
</comment>
<dbReference type="GO" id="GO:0034982">
    <property type="term" value="P:mitochondrial protein processing"/>
    <property type="evidence" value="ECO:0007669"/>
    <property type="project" value="TreeGrafter"/>
</dbReference>
<dbReference type="EC" id="3.4.24.-" evidence="6"/>
<reference evidence="9" key="1">
    <citation type="submission" date="2025-08" db="UniProtKB">
        <authorList>
            <consortium name="RefSeq"/>
        </authorList>
    </citation>
    <scope>IDENTIFICATION</scope>
</reference>
<dbReference type="KEGG" id="mcal:110303733"/>
<feature type="region of interest" description="Disordered" evidence="7">
    <location>
        <begin position="1"/>
        <end position="40"/>
    </location>
</feature>
<keyword evidence="3 6" id="KW-0479">Metal-binding</keyword>
<evidence type="ECO:0000256" key="2">
    <source>
        <dbReference type="ARBA" id="ARBA00022670"/>
    </source>
</evidence>
<sequence length="246" mass="27447">MAGAPGDGEPGPAAGEPLLQRPDSGQGSPEPPAHGKPQQGFLSSLFTRDQSCPLMLQKTLDTNPYVKLLLDAMKHSGCAVNRGRHFSCEVCDGNVSGGFDASTSQIVLCENNIRNQAHMGRVVTHELIHAFDHCRAHVHWFTNIRHLACSEIRAASLSGDCSLVNELSRLRFGLKQHHQTCVRDRAVLSILAVRNVSREEAQEAVDEVFQTCFNDREPFGRIPHNQTYARYAHRDFQNRDRYYSNI</sequence>
<evidence type="ECO:0000256" key="4">
    <source>
        <dbReference type="ARBA" id="ARBA00022801"/>
    </source>
</evidence>
<dbReference type="GO" id="GO:0033615">
    <property type="term" value="P:mitochondrial proton-transporting ATP synthase complex assembly"/>
    <property type="evidence" value="ECO:0007669"/>
    <property type="project" value="TreeGrafter"/>
</dbReference>
<accession>A0A6P5QCC1</accession>
<dbReference type="PANTHER" id="PTHR21711:SF0">
    <property type="entry name" value="MITOCHONDRIAL INNER MEMBRANE PROTEASE ATP23 HOMOLOG"/>
    <property type="match status" value="1"/>
</dbReference>
<dbReference type="Pfam" id="PF09768">
    <property type="entry name" value="Peptidase_M76"/>
    <property type="match status" value="1"/>
</dbReference>
<evidence type="ECO:0000313" key="8">
    <source>
        <dbReference type="Proteomes" id="UP000515126"/>
    </source>
</evidence>
<evidence type="ECO:0000313" key="9">
    <source>
        <dbReference type="RefSeq" id="XP_021030591.1"/>
    </source>
</evidence>
<name>A0A6P5QCC1_MUSCR</name>
<dbReference type="GO" id="GO:0004222">
    <property type="term" value="F:metalloendopeptidase activity"/>
    <property type="evidence" value="ECO:0007669"/>
    <property type="project" value="InterPro"/>
</dbReference>
<dbReference type="GO" id="GO:0005739">
    <property type="term" value="C:mitochondrion"/>
    <property type="evidence" value="ECO:0007669"/>
    <property type="project" value="GOC"/>
</dbReference>
<proteinExistence type="inferred from homology"/>
<protein>
    <recommendedName>
        <fullName evidence="6">Mitochondrial inner membrane protease ATP23</fullName>
        <ecNumber evidence="6">3.4.24.-</ecNumber>
    </recommendedName>
</protein>
<dbReference type="PANTHER" id="PTHR21711">
    <property type="entry name" value="MITOCHONDRIAL INNER MEMBRANE PROTEASE"/>
    <property type="match status" value="1"/>
</dbReference>
<dbReference type="GeneID" id="110303733"/>
<evidence type="ECO:0000256" key="1">
    <source>
        <dbReference type="ARBA" id="ARBA00009915"/>
    </source>
</evidence>
<evidence type="ECO:0000256" key="3">
    <source>
        <dbReference type="ARBA" id="ARBA00022723"/>
    </source>
</evidence>
<dbReference type="RefSeq" id="XP_021030591.1">
    <property type="nucleotide sequence ID" value="XM_021174932.1"/>
</dbReference>
<dbReference type="GO" id="GO:0030054">
    <property type="term" value="C:cell junction"/>
    <property type="evidence" value="ECO:0007669"/>
    <property type="project" value="Ensembl"/>
</dbReference>
<dbReference type="InterPro" id="IPR019165">
    <property type="entry name" value="Peptidase_M76_ATP23"/>
</dbReference>
<keyword evidence="5 6" id="KW-0482">Metalloprotease</keyword>
<evidence type="ECO:0000256" key="7">
    <source>
        <dbReference type="SAM" id="MobiDB-lite"/>
    </source>
</evidence>